<dbReference type="OrthoDB" id="7461645at2759"/>
<keyword evidence="2" id="KW-1185">Reference proteome</keyword>
<organism evidence="2 3">
    <name type="scientific">Trichoplusia ni</name>
    <name type="common">Cabbage looper</name>
    <dbReference type="NCBI Taxonomy" id="7111"/>
    <lineage>
        <taxon>Eukaryota</taxon>
        <taxon>Metazoa</taxon>
        <taxon>Ecdysozoa</taxon>
        <taxon>Arthropoda</taxon>
        <taxon>Hexapoda</taxon>
        <taxon>Insecta</taxon>
        <taxon>Pterygota</taxon>
        <taxon>Neoptera</taxon>
        <taxon>Endopterygota</taxon>
        <taxon>Lepidoptera</taxon>
        <taxon>Glossata</taxon>
        <taxon>Ditrysia</taxon>
        <taxon>Noctuoidea</taxon>
        <taxon>Noctuidae</taxon>
        <taxon>Plusiinae</taxon>
        <taxon>Trichoplusia</taxon>
    </lineage>
</organism>
<dbReference type="InParanoid" id="A0A7E5W8B0"/>
<proteinExistence type="predicted"/>
<evidence type="ECO:0000313" key="2">
    <source>
        <dbReference type="Proteomes" id="UP000322000"/>
    </source>
</evidence>
<protein>
    <submittedName>
        <fullName evidence="3">Uncharacterized protein LOC113500353</fullName>
    </submittedName>
</protein>
<evidence type="ECO:0000313" key="3">
    <source>
        <dbReference type="RefSeq" id="XP_026736913.1"/>
    </source>
</evidence>
<dbReference type="KEGG" id="tnl:113500353"/>
<dbReference type="Proteomes" id="UP000322000">
    <property type="component" value="Chromosome 13"/>
</dbReference>
<dbReference type="GeneID" id="113500353"/>
<sequence>MCCIFTCCGWVIDLVQRLWTFTMSCCISSAVCCVMLTSSMSGIALGYNYSLAEYIDLKETNVSIYLKRGVFDDEIADDMDWRRAGRMPVAGHIKSDNLVTGASEDEESANLKSGRRLDDSVFEADDQNKYEGSLMKLTARPQVITTNPPASITDDVEMGDTYSKFPVGSLDHMKAIQSIIDARRNMASSGTTYSPLATYNMNNQNFPMYLDPKLPSGRRMMGYWPIKPGDVQPARKGVPDEGIGARENWVIPKRPDLFNRQQMPDYAVLSPTYPPPITMNLGPRRTSKTTPTMDVPPISFATRTTEMEIPEQPSRSRLIDNLDKDSVLLNDKFLLEGEPPGKSEFKDIYKLGSKPSEEEYEDEIKGLPVRRRRSVVYEPLASNSEDSIELSATDLIAQNNTTDTKSNDKNNHNTIDKIVTNKSGLAIDEDLHKNDMTLVKGVDLVRNIDGNANPKSSAKISKFSLPSDIPKYALANKGETIDESSDEIESKGSNILLERLITTSKSKIPLLWQDATHEANPLTKSKKIKIITKRKPFERTIVLSKYVTDKPKVFDARQTTLSTAELLNSISISLGEAGLLRNPASSSFVKLLESTLT</sequence>
<accession>A0A7E5W8B0</accession>
<feature type="region of interest" description="Disordered" evidence="1">
    <location>
        <begin position="277"/>
        <end position="297"/>
    </location>
</feature>
<evidence type="ECO:0000256" key="1">
    <source>
        <dbReference type="SAM" id="MobiDB-lite"/>
    </source>
</evidence>
<dbReference type="RefSeq" id="XP_026736913.1">
    <property type="nucleotide sequence ID" value="XM_026881112.1"/>
</dbReference>
<dbReference type="AlphaFoldDB" id="A0A7E5W8B0"/>
<reference evidence="3" key="1">
    <citation type="submission" date="2025-08" db="UniProtKB">
        <authorList>
            <consortium name="RefSeq"/>
        </authorList>
    </citation>
    <scope>IDENTIFICATION</scope>
</reference>
<gene>
    <name evidence="3" type="primary">LOC113500353</name>
</gene>
<name>A0A7E5W8B0_TRINI</name>